<sequence length="235" mass="26710">MDMKPNFVKNGGLFRIPIGFRFHPTDEELLVHYLKPKVHSVPLPAAVIPELDVFHSNPWDLPGDSKEKRYFFSKRNRNANECNRISTGSGYWKGIGKEKYIVASGSDQRAIGVRKTMVFYQAKRRRPRGFSTHWIMHEFQLMGSVTTPNTYQKLITEMEDWVVCCIYQKKAKSKRSTVAKNGNTSSKLGKIRPCVLNMIVEDKSDSGPQPSSSSCSSEITEISSKGSDHEEDFNQ</sequence>
<name>A0ACB7YFM3_9ERIC</name>
<proteinExistence type="predicted"/>
<protein>
    <submittedName>
        <fullName evidence="1">Uncharacterized protein</fullName>
    </submittedName>
</protein>
<evidence type="ECO:0000313" key="1">
    <source>
        <dbReference type="EMBL" id="KAH7852351.1"/>
    </source>
</evidence>
<dbReference type="EMBL" id="CM037158">
    <property type="protein sequence ID" value="KAH7852351.1"/>
    <property type="molecule type" value="Genomic_DNA"/>
</dbReference>
<organism evidence="1 2">
    <name type="scientific">Vaccinium darrowii</name>
    <dbReference type="NCBI Taxonomy" id="229202"/>
    <lineage>
        <taxon>Eukaryota</taxon>
        <taxon>Viridiplantae</taxon>
        <taxon>Streptophyta</taxon>
        <taxon>Embryophyta</taxon>
        <taxon>Tracheophyta</taxon>
        <taxon>Spermatophyta</taxon>
        <taxon>Magnoliopsida</taxon>
        <taxon>eudicotyledons</taxon>
        <taxon>Gunneridae</taxon>
        <taxon>Pentapetalae</taxon>
        <taxon>asterids</taxon>
        <taxon>Ericales</taxon>
        <taxon>Ericaceae</taxon>
        <taxon>Vaccinioideae</taxon>
        <taxon>Vaccinieae</taxon>
        <taxon>Vaccinium</taxon>
    </lineage>
</organism>
<comment type="caution">
    <text evidence="1">The sequence shown here is derived from an EMBL/GenBank/DDBJ whole genome shotgun (WGS) entry which is preliminary data.</text>
</comment>
<reference evidence="1 2" key="1">
    <citation type="journal article" date="2021" name="Hortic Res">
        <title>High-quality reference genome and annotation aids understanding of berry development for evergreen blueberry (Vaccinium darrowii).</title>
        <authorList>
            <person name="Yu J."/>
            <person name="Hulse-Kemp A.M."/>
            <person name="Babiker E."/>
            <person name="Staton M."/>
        </authorList>
    </citation>
    <scope>NUCLEOTIDE SEQUENCE [LARGE SCALE GENOMIC DNA]</scope>
    <source>
        <strain evidence="2">cv. NJ 8807/NJ 8810</strain>
        <tissue evidence="1">Young leaf</tissue>
    </source>
</reference>
<gene>
    <name evidence="1" type="ORF">Vadar_023791</name>
</gene>
<evidence type="ECO:0000313" key="2">
    <source>
        <dbReference type="Proteomes" id="UP000828048"/>
    </source>
</evidence>
<dbReference type="Proteomes" id="UP000828048">
    <property type="component" value="Chromosome 8"/>
</dbReference>
<accession>A0ACB7YFM3</accession>
<keyword evidence="2" id="KW-1185">Reference proteome</keyword>